<comment type="function">
    <text evidence="2">May play the central regulatory role in sporulation. It may be an element of the effector pathway responsible for the activation of sporulation genes in response to nutritional stress. Spo0A may act in concert with spo0H (a sigma factor) to control the expression of some genes that are critical to the sporulation process.</text>
</comment>
<dbReference type="CDD" id="cd00156">
    <property type="entry name" value="REC"/>
    <property type="match status" value="1"/>
</dbReference>
<sequence length="564" mass="64918">MGRRKYVLIVDDCQQDRMAVADVLRSDYDILEACNGKQALEILSRKRAQISLIMLDLMMPVMDGYEFLEMYRKRKEYSYLPVVVCTTEDDPEREQKSLELGAWDFVLKNSSPGIMRLRAGNAIEKSKVRFLEYDFLTGIYGQQKFYQATRELLDQRAGANFAFIHFDIDRFRIINTLYGSKEGDRLIHFVAGAIRKVMTAYGRGTYGRLGGDVFGMCVPYEDGAVIYHILEGIRAEIRKHSVHYYLETCAGIYLVDDPDMEVAAMHDNAEIAAAQCKGQYMVHDVLYTEEIGQKVLREQHIIDEMDAALAEQQFIVYFQPKYQLKKMAPYGAEALVRWKKPSGEIVLPNEFIPIFERNGFITKLDYYVWEKVCQFIDSELSQGRNPAPISVNVSRVNLYNPDFMDSLIDLIHRYHIPPHYLNLELTESVFSEDAELIQRAVNYLHDAGFTILMDDFGSGYSSLNILKDVDLDVLKIDMKFFSKGNTAEKGAKIIEAVIRMAESLDMMVIAEGVEEKHQVDFLNDLGCDYIQGYYFGRPMSQDQYEKLTNHDEEEQHDMPQPESS</sequence>
<dbReference type="BioCyc" id="RHOM585394:G1H02-3309-MONOMER"/>
<evidence type="ECO:0000256" key="3">
    <source>
        <dbReference type="PROSITE-ProRule" id="PRU00169"/>
    </source>
</evidence>
<dbReference type="SMART" id="SM00052">
    <property type="entry name" value="EAL"/>
    <property type="match status" value="1"/>
</dbReference>
<evidence type="ECO:0000259" key="5">
    <source>
        <dbReference type="PROSITE" id="PS50883"/>
    </source>
</evidence>
<dbReference type="SUPFAM" id="SSF55073">
    <property type="entry name" value="Nucleotide cyclase"/>
    <property type="match status" value="1"/>
</dbReference>
<dbReference type="PROSITE" id="PS50110">
    <property type="entry name" value="RESPONSE_REGULATORY"/>
    <property type="match status" value="1"/>
</dbReference>
<dbReference type="Gene3D" id="3.20.20.450">
    <property type="entry name" value="EAL domain"/>
    <property type="match status" value="1"/>
</dbReference>
<organism evidence="7 8">
    <name type="scientific">Roseburia hominis (strain DSM 16839 / JCM 17582 / NCIMB 14029 / A2-183)</name>
    <dbReference type="NCBI Taxonomy" id="585394"/>
    <lineage>
        <taxon>Bacteria</taxon>
        <taxon>Bacillati</taxon>
        <taxon>Bacillota</taxon>
        <taxon>Clostridia</taxon>
        <taxon>Lachnospirales</taxon>
        <taxon>Lachnospiraceae</taxon>
        <taxon>Roseburia</taxon>
    </lineage>
</organism>
<dbReference type="InterPro" id="IPR000160">
    <property type="entry name" value="GGDEF_dom"/>
</dbReference>
<evidence type="ECO:0000256" key="2">
    <source>
        <dbReference type="ARBA" id="ARBA00024867"/>
    </source>
</evidence>
<dbReference type="NCBIfam" id="TIGR00254">
    <property type="entry name" value="GGDEF"/>
    <property type="match status" value="1"/>
</dbReference>
<dbReference type="SUPFAM" id="SSF52172">
    <property type="entry name" value="CheY-like"/>
    <property type="match status" value="1"/>
</dbReference>
<dbReference type="CDD" id="cd01949">
    <property type="entry name" value="GGDEF"/>
    <property type="match status" value="1"/>
</dbReference>
<dbReference type="eggNOG" id="COG2200">
    <property type="taxonomic scope" value="Bacteria"/>
</dbReference>
<evidence type="ECO:0000256" key="1">
    <source>
        <dbReference type="ARBA" id="ARBA00018672"/>
    </source>
</evidence>
<dbReference type="KEGG" id="rho:RHOM_16665"/>
<dbReference type="Pfam" id="PF00990">
    <property type="entry name" value="GGDEF"/>
    <property type="match status" value="1"/>
</dbReference>
<name>G2T4Z8_ROSHA</name>
<dbReference type="Gene3D" id="3.30.70.270">
    <property type="match status" value="1"/>
</dbReference>
<dbReference type="InterPro" id="IPR001633">
    <property type="entry name" value="EAL_dom"/>
</dbReference>
<reference evidence="7 8" key="1">
    <citation type="journal article" date="2015" name="Genome Announc.">
        <title>Complete genome sequence of the human gut symbiont Roseburia hominis.</title>
        <authorList>
            <person name="Travis A.J."/>
            <person name="Kelly D."/>
            <person name="Flint H.J."/>
            <person name="Aminov R.I."/>
        </authorList>
    </citation>
    <scope>NUCLEOTIDE SEQUENCE [LARGE SCALE GENOMIC DNA]</scope>
    <source>
        <strain evidence="8">DSM 16839 / JCM 17582 / NCIMB 14029 / A2-183</strain>
    </source>
</reference>
<dbReference type="PROSITE" id="PS50887">
    <property type="entry name" value="GGDEF"/>
    <property type="match status" value="1"/>
</dbReference>
<dbReference type="InterPro" id="IPR001789">
    <property type="entry name" value="Sig_transdc_resp-reg_receiver"/>
</dbReference>
<dbReference type="OrthoDB" id="9805474at2"/>
<feature type="modified residue" description="4-aspartylphosphate" evidence="3">
    <location>
        <position position="56"/>
    </location>
</feature>
<dbReference type="Pfam" id="PF00563">
    <property type="entry name" value="EAL"/>
    <property type="match status" value="1"/>
</dbReference>
<dbReference type="InterPro" id="IPR050706">
    <property type="entry name" value="Cyclic-di-GMP_PDE-like"/>
</dbReference>
<evidence type="ECO:0000259" key="6">
    <source>
        <dbReference type="PROSITE" id="PS50887"/>
    </source>
</evidence>
<dbReference type="SMART" id="SM00448">
    <property type="entry name" value="REC"/>
    <property type="match status" value="1"/>
</dbReference>
<dbReference type="Gene3D" id="3.40.50.2300">
    <property type="match status" value="1"/>
</dbReference>
<evidence type="ECO:0000259" key="4">
    <source>
        <dbReference type="PROSITE" id="PS50110"/>
    </source>
</evidence>
<dbReference type="STRING" id="585394.RHOM_16665"/>
<dbReference type="EMBL" id="CP003040">
    <property type="protein sequence ID" value="AEN98437.1"/>
    <property type="molecule type" value="Genomic_DNA"/>
</dbReference>
<dbReference type="Proteomes" id="UP000008178">
    <property type="component" value="Chromosome"/>
</dbReference>
<dbReference type="GeneID" id="93724993"/>
<dbReference type="PANTHER" id="PTHR33121:SF71">
    <property type="entry name" value="OXYGEN SENSOR PROTEIN DOSP"/>
    <property type="match status" value="1"/>
</dbReference>
<dbReference type="SUPFAM" id="SSF141868">
    <property type="entry name" value="EAL domain-like"/>
    <property type="match status" value="1"/>
</dbReference>
<dbReference type="InterPro" id="IPR035919">
    <property type="entry name" value="EAL_sf"/>
</dbReference>
<feature type="domain" description="Response regulatory" evidence="4">
    <location>
        <begin position="6"/>
        <end position="123"/>
    </location>
</feature>
<dbReference type="GO" id="GO:0071111">
    <property type="term" value="F:cyclic-guanylate-specific phosphodiesterase activity"/>
    <property type="evidence" value="ECO:0007669"/>
    <property type="project" value="InterPro"/>
</dbReference>
<dbReference type="RefSeq" id="WP_014081304.1">
    <property type="nucleotide sequence ID" value="NC_015977.1"/>
</dbReference>
<keyword evidence="8" id="KW-1185">Reference proteome</keyword>
<dbReference type="AlphaFoldDB" id="G2T4Z8"/>
<dbReference type="GO" id="GO:0000160">
    <property type="term" value="P:phosphorelay signal transduction system"/>
    <property type="evidence" value="ECO:0007669"/>
    <property type="project" value="InterPro"/>
</dbReference>
<dbReference type="HOGENOM" id="CLU_000445_70_50_9"/>
<protein>
    <recommendedName>
        <fullName evidence="1">Stage 0 sporulation protein A homolog</fullName>
    </recommendedName>
</protein>
<proteinExistence type="predicted"/>
<dbReference type="InterPro" id="IPR011006">
    <property type="entry name" value="CheY-like_superfamily"/>
</dbReference>
<evidence type="ECO:0000313" key="7">
    <source>
        <dbReference type="EMBL" id="AEN98437.1"/>
    </source>
</evidence>
<dbReference type="eggNOG" id="COG3706">
    <property type="taxonomic scope" value="Bacteria"/>
</dbReference>
<feature type="domain" description="EAL" evidence="5">
    <location>
        <begin position="298"/>
        <end position="552"/>
    </location>
</feature>
<keyword evidence="3" id="KW-0597">Phosphoprotein</keyword>
<accession>G2T4Z8</accession>
<dbReference type="InterPro" id="IPR043128">
    <property type="entry name" value="Rev_trsase/Diguanyl_cyclase"/>
</dbReference>
<evidence type="ECO:0000313" key="8">
    <source>
        <dbReference type="Proteomes" id="UP000008178"/>
    </source>
</evidence>
<dbReference type="PROSITE" id="PS50883">
    <property type="entry name" value="EAL"/>
    <property type="match status" value="1"/>
</dbReference>
<dbReference type="InterPro" id="IPR029787">
    <property type="entry name" value="Nucleotide_cyclase"/>
</dbReference>
<dbReference type="Pfam" id="PF00072">
    <property type="entry name" value="Response_reg"/>
    <property type="match status" value="1"/>
</dbReference>
<dbReference type="CDD" id="cd01948">
    <property type="entry name" value="EAL"/>
    <property type="match status" value="1"/>
</dbReference>
<dbReference type="SMART" id="SM00267">
    <property type="entry name" value="GGDEF"/>
    <property type="match status" value="1"/>
</dbReference>
<feature type="domain" description="GGDEF" evidence="6">
    <location>
        <begin position="159"/>
        <end position="290"/>
    </location>
</feature>
<dbReference type="PANTHER" id="PTHR33121">
    <property type="entry name" value="CYCLIC DI-GMP PHOSPHODIESTERASE PDEF"/>
    <property type="match status" value="1"/>
</dbReference>
<gene>
    <name evidence="7" type="ordered locus">RHOM_16665</name>
</gene>